<name>A0AAV8VBU2_9CUCU</name>
<dbReference type="PANTHER" id="PTHR11081:SF9">
    <property type="entry name" value="FLAP ENDONUCLEASE 1"/>
    <property type="match status" value="1"/>
</dbReference>
<evidence type="ECO:0000313" key="6">
    <source>
        <dbReference type="Proteomes" id="UP001159042"/>
    </source>
</evidence>
<dbReference type="GO" id="GO:0005634">
    <property type="term" value="C:nucleus"/>
    <property type="evidence" value="ECO:0007669"/>
    <property type="project" value="TreeGrafter"/>
</dbReference>
<proteinExistence type="predicted"/>
<evidence type="ECO:0000313" key="5">
    <source>
        <dbReference type="EMBL" id="KAJ8911625.1"/>
    </source>
</evidence>
<keyword evidence="6" id="KW-1185">Reference proteome</keyword>
<dbReference type="PANTHER" id="PTHR11081">
    <property type="entry name" value="FLAP ENDONUCLEASE FAMILY MEMBER"/>
    <property type="match status" value="1"/>
</dbReference>
<sequence length="91" mass="10330">MGINGSMCIYQFLIAIRTEGNVLGTEDNTTSHIVGMFYRTIGMVESGIKPVFVFDGVPPQNKLNELRKRKEKREKAETKLSEARRLVTKKI</sequence>
<reference evidence="5 6" key="1">
    <citation type="journal article" date="2023" name="Insect Mol. Biol.">
        <title>Genome sequencing provides insights into the evolution of gene families encoding plant cell wall-degrading enzymes in longhorned beetles.</title>
        <authorList>
            <person name="Shin N.R."/>
            <person name="Okamura Y."/>
            <person name="Kirsch R."/>
            <person name="Pauchet Y."/>
        </authorList>
    </citation>
    <scope>NUCLEOTIDE SEQUENCE [LARGE SCALE GENOMIC DNA]</scope>
    <source>
        <strain evidence="5">EAD_L_NR</strain>
    </source>
</reference>
<dbReference type="AlphaFoldDB" id="A0AAV8VBU2"/>
<gene>
    <name evidence="5" type="ORF">NQ315_015928</name>
</gene>
<dbReference type="SUPFAM" id="SSF88723">
    <property type="entry name" value="PIN domain-like"/>
    <property type="match status" value="1"/>
</dbReference>
<keyword evidence="2" id="KW-0460">Magnesium</keyword>
<dbReference type="SMART" id="SM00485">
    <property type="entry name" value="XPGN"/>
    <property type="match status" value="1"/>
</dbReference>
<dbReference type="Gene3D" id="3.40.50.1010">
    <property type="entry name" value="5'-nuclease"/>
    <property type="match status" value="1"/>
</dbReference>
<dbReference type="GO" id="GO:0008409">
    <property type="term" value="F:5'-3' exonuclease activity"/>
    <property type="evidence" value="ECO:0007669"/>
    <property type="project" value="TreeGrafter"/>
</dbReference>
<evidence type="ECO:0000256" key="2">
    <source>
        <dbReference type="ARBA" id="ARBA00022842"/>
    </source>
</evidence>
<dbReference type="GO" id="GO:0030145">
    <property type="term" value="F:manganese ion binding"/>
    <property type="evidence" value="ECO:0007669"/>
    <property type="project" value="TreeGrafter"/>
</dbReference>
<dbReference type="GO" id="GO:0000287">
    <property type="term" value="F:magnesium ion binding"/>
    <property type="evidence" value="ECO:0007669"/>
    <property type="project" value="TreeGrafter"/>
</dbReference>
<evidence type="ECO:0000256" key="1">
    <source>
        <dbReference type="ARBA" id="ARBA00022723"/>
    </source>
</evidence>
<dbReference type="Proteomes" id="UP001159042">
    <property type="component" value="Unassembled WGS sequence"/>
</dbReference>
<keyword evidence="1" id="KW-0479">Metal-binding</keyword>
<feature type="domain" description="XPG N-terminal" evidence="4">
    <location>
        <begin position="1"/>
        <end position="76"/>
    </location>
</feature>
<dbReference type="InterPro" id="IPR006084">
    <property type="entry name" value="XPG/Rad2"/>
</dbReference>
<comment type="caution">
    <text evidence="5">The sequence shown here is derived from an EMBL/GenBank/DDBJ whole genome shotgun (WGS) entry which is preliminary data.</text>
</comment>
<dbReference type="InterPro" id="IPR006085">
    <property type="entry name" value="XPG_DNA_repair_N"/>
</dbReference>
<protein>
    <recommendedName>
        <fullName evidence="4">XPG N-terminal domain-containing protein</fullName>
    </recommendedName>
</protein>
<dbReference type="GO" id="GO:0004523">
    <property type="term" value="F:RNA-DNA hybrid ribonuclease activity"/>
    <property type="evidence" value="ECO:0007669"/>
    <property type="project" value="TreeGrafter"/>
</dbReference>
<dbReference type="InterPro" id="IPR029060">
    <property type="entry name" value="PIN-like_dom_sf"/>
</dbReference>
<organism evidence="5 6">
    <name type="scientific">Exocentrus adspersus</name>
    <dbReference type="NCBI Taxonomy" id="1586481"/>
    <lineage>
        <taxon>Eukaryota</taxon>
        <taxon>Metazoa</taxon>
        <taxon>Ecdysozoa</taxon>
        <taxon>Arthropoda</taxon>
        <taxon>Hexapoda</taxon>
        <taxon>Insecta</taxon>
        <taxon>Pterygota</taxon>
        <taxon>Neoptera</taxon>
        <taxon>Endopterygota</taxon>
        <taxon>Coleoptera</taxon>
        <taxon>Polyphaga</taxon>
        <taxon>Cucujiformia</taxon>
        <taxon>Chrysomeloidea</taxon>
        <taxon>Cerambycidae</taxon>
        <taxon>Lamiinae</taxon>
        <taxon>Acanthocinini</taxon>
        <taxon>Exocentrus</taxon>
    </lineage>
</organism>
<evidence type="ECO:0000256" key="3">
    <source>
        <dbReference type="ARBA" id="ARBA00023242"/>
    </source>
</evidence>
<dbReference type="Pfam" id="PF00752">
    <property type="entry name" value="XPG_N"/>
    <property type="match status" value="1"/>
</dbReference>
<evidence type="ECO:0000259" key="4">
    <source>
        <dbReference type="SMART" id="SM00485"/>
    </source>
</evidence>
<dbReference type="GO" id="GO:0017108">
    <property type="term" value="F:5'-flap endonuclease activity"/>
    <property type="evidence" value="ECO:0007669"/>
    <property type="project" value="TreeGrafter"/>
</dbReference>
<keyword evidence="3" id="KW-0539">Nucleus</keyword>
<dbReference type="EMBL" id="JANEYG010000173">
    <property type="protein sequence ID" value="KAJ8911625.1"/>
    <property type="molecule type" value="Genomic_DNA"/>
</dbReference>
<accession>A0AAV8VBU2</accession>